<dbReference type="PANTHER" id="PTHR12147:SF58">
    <property type="entry name" value="VACUOLAR MEMBRANE PROTEASE"/>
    <property type="match status" value="1"/>
</dbReference>
<evidence type="ECO:0000256" key="9">
    <source>
        <dbReference type="ARBA" id="ARBA00022801"/>
    </source>
</evidence>
<sequence length="913" mass="99262">MARDVDNLPPPLMQIVEGIARAVGFRTLPTTVLTVAVYAALLSAVIYTDDVPSVPPPKGQRGLNLTQAYADLHEITARPHPFLSHANDLVHSFIAGRVSSIAKEHPHVSVVDDLLSNTSWTSWSNSSFVVYNEATNVLVKIQGTEPDLPGVLFSAHYDSVSTASGTTDDGMGVATLIQLVQYFAENQPRRTAVFNINNGEEDGLNGAFVFMKHEWSNLTDSFLNLEGAAAGGRPLLFRGTSTPALRAFHVPHPHGNVLSSDAFARGFVRSGTDYTVYTGFGMEGLDFAFTKGRSKYHTKYDAIPYTLGQEGALWAMMESSQSSGMALLNSDKTHGSGAPPVYFDLFGRWLVVMPMHYLYIANIFMLVVGPLVLIVLLVVEAAMARGAREAQNGHAPTDTWTAFTRLGWVKGTWLWAKFWAAAAVCLALQSLLMFLYLRFNPYIVYSRPSLVIVSSFTLAYLSFFFIVAPSSTQLPEKQKHLMLLQTYILTWILLVLATLAVDAGIGGVYFITIWNAAVWLACLIGFFETLVGSGDHPTPFFRRRHGGHVRYAPLPQREDRAGADSEGATESTPLITRSPQPPPAETGAIGWWIPQLLLAVGVPITLVTHISVLLVASLSQTLSDGSPASTVYRAIALLMFMTVLPVVPFTFKVHSLVANASIIIFIVTVVSAMVMFPFSMQEPLKVFYQQTIALGDVSAPFENITHGTSVLYGAESYFVRDLLSKIPTALHPAADLTCGENSTTRVGLVGCMWKSELLPLPSPGDASGPTTPARWFSASATRLNSTSARFVFSGRRNTRGCRISLTKGRITRHLVHGSEGDMLPNGSPNATFSEVRLWSRDWDAPVTVDVEWEGTALAGQLTCSWAEYASGSVGVEGTGRIPAFEEVVTFLPTWAAVTKLADGLVDASYTFSL</sequence>
<dbReference type="EC" id="3.4.-.-" evidence="15"/>
<dbReference type="SUPFAM" id="SSF53187">
    <property type="entry name" value="Zn-dependent exopeptidases"/>
    <property type="match status" value="1"/>
</dbReference>
<feature type="transmembrane region" description="Helical" evidence="17">
    <location>
        <begin position="657"/>
        <end position="678"/>
    </location>
</feature>
<dbReference type="PANTHER" id="PTHR12147">
    <property type="entry name" value="METALLOPEPTIDASE M28 FAMILY MEMBER"/>
    <property type="match status" value="1"/>
</dbReference>
<comment type="cofactor">
    <cofactor evidence="1">
        <name>Zn(2+)</name>
        <dbReference type="ChEBI" id="CHEBI:29105"/>
    </cofactor>
</comment>
<keyword evidence="12" id="KW-0482">Metalloprotease</keyword>
<keyword evidence="13 17" id="KW-0472">Membrane</keyword>
<feature type="domain" description="Vacuolar membrane protease transmembrane" evidence="20">
    <location>
        <begin position="418"/>
        <end position="563"/>
    </location>
</feature>
<feature type="region of interest" description="Disordered" evidence="16">
    <location>
        <begin position="558"/>
        <end position="582"/>
    </location>
</feature>
<name>A0ABQ0LHQ2_MYCCL</name>
<evidence type="ECO:0000259" key="20">
    <source>
        <dbReference type="Pfam" id="PF22251"/>
    </source>
</evidence>
<evidence type="ECO:0000256" key="7">
    <source>
        <dbReference type="ARBA" id="ARBA00022692"/>
    </source>
</evidence>
<keyword evidence="9 15" id="KW-0378">Hydrolase</keyword>
<evidence type="ECO:0000256" key="2">
    <source>
        <dbReference type="ARBA" id="ARBA00003273"/>
    </source>
</evidence>
<evidence type="ECO:0000256" key="1">
    <source>
        <dbReference type="ARBA" id="ARBA00001947"/>
    </source>
</evidence>
<feature type="domain" description="Vacuolar membrane protease C-terminal" evidence="19">
    <location>
        <begin position="684"/>
        <end position="906"/>
    </location>
</feature>
<reference evidence="21" key="1">
    <citation type="submission" date="2014-09" db="EMBL/GenBank/DDBJ databases">
        <title>Genome sequence of the luminous mushroom Mycena chlorophos for searching fungal bioluminescence genes.</title>
        <authorList>
            <person name="Tanaka Y."/>
            <person name="Kasuga D."/>
            <person name="Oba Y."/>
            <person name="Hase S."/>
            <person name="Sato K."/>
            <person name="Oba Y."/>
            <person name="Sakakibara Y."/>
        </authorList>
    </citation>
    <scope>NUCLEOTIDE SEQUENCE</scope>
</reference>
<keyword evidence="8 15" id="KW-0479">Metal-binding</keyword>
<evidence type="ECO:0000313" key="21">
    <source>
        <dbReference type="EMBL" id="GAT49406.1"/>
    </source>
</evidence>
<feature type="domain" description="Peptidase M28" evidence="18">
    <location>
        <begin position="136"/>
        <end position="305"/>
    </location>
</feature>
<feature type="transmembrane region" description="Helical" evidence="17">
    <location>
        <begin position="480"/>
        <end position="501"/>
    </location>
</feature>
<dbReference type="EMBL" id="DF845479">
    <property type="protein sequence ID" value="GAT49406.1"/>
    <property type="molecule type" value="Genomic_DNA"/>
</dbReference>
<dbReference type="InterPro" id="IPR053976">
    <property type="entry name" value="PFF1_TM"/>
</dbReference>
<dbReference type="InterPro" id="IPR007484">
    <property type="entry name" value="Peptidase_M28"/>
</dbReference>
<evidence type="ECO:0000256" key="4">
    <source>
        <dbReference type="ARBA" id="ARBA00010918"/>
    </source>
</evidence>
<keyword evidence="6 15" id="KW-0645">Protease</keyword>
<feature type="compositionally biased region" description="Polar residues" evidence="16">
    <location>
        <begin position="568"/>
        <end position="578"/>
    </location>
</feature>
<organism evidence="21 22">
    <name type="scientific">Mycena chlorophos</name>
    <name type="common">Agaric fungus</name>
    <name type="synonym">Agaricus chlorophos</name>
    <dbReference type="NCBI Taxonomy" id="658473"/>
    <lineage>
        <taxon>Eukaryota</taxon>
        <taxon>Fungi</taxon>
        <taxon>Dikarya</taxon>
        <taxon>Basidiomycota</taxon>
        <taxon>Agaricomycotina</taxon>
        <taxon>Agaricomycetes</taxon>
        <taxon>Agaricomycetidae</taxon>
        <taxon>Agaricales</taxon>
        <taxon>Marasmiineae</taxon>
        <taxon>Mycenaceae</taxon>
        <taxon>Mycena</taxon>
    </lineage>
</organism>
<comment type="function">
    <text evidence="2">May be involved in vacuolar sorting and osmoregulation.</text>
</comment>
<evidence type="ECO:0000256" key="13">
    <source>
        <dbReference type="ARBA" id="ARBA00023136"/>
    </source>
</evidence>
<comment type="subcellular location">
    <subcellularLocation>
        <location evidence="3">Vacuole membrane</location>
        <topology evidence="3">Multi-pass membrane protein</topology>
    </subcellularLocation>
</comment>
<evidence type="ECO:0000313" key="22">
    <source>
        <dbReference type="Proteomes" id="UP000815677"/>
    </source>
</evidence>
<evidence type="ECO:0000256" key="3">
    <source>
        <dbReference type="ARBA" id="ARBA00004128"/>
    </source>
</evidence>
<gene>
    <name evidence="21" type="ORF">MCHLO_06720</name>
</gene>
<feature type="domain" description="Vacuolar membrane protease transmembrane" evidence="20">
    <location>
        <begin position="592"/>
        <end position="654"/>
    </location>
</feature>
<dbReference type="InterPro" id="IPR053975">
    <property type="entry name" value="PFF1_C"/>
</dbReference>
<evidence type="ECO:0000259" key="19">
    <source>
        <dbReference type="Pfam" id="PF22250"/>
    </source>
</evidence>
<feature type="transmembrane region" description="Helical" evidence="17">
    <location>
        <begin position="508"/>
        <end position="527"/>
    </location>
</feature>
<accession>A0ABQ0LHQ2</accession>
<dbReference type="Gene3D" id="3.40.630.10">
    <property type="entry name" value="Zn peptidases"/>
    <property type="match status" value="1"/>
</dbReference>
<feature type="transmembrane region" description="Helical" evidence="17">
    <location>
        <begin position="630"/>
        <end position="651"/>
    </location>
</feature>
<protein>
    <recommendedName>
        <fullName evidence="15">Peptide hydrolase</fullName>
        <ecNumber evidence="15">3.4.-.-</ecNumber>
    </recommendedName>
</protein>
<dbReference type="CDD" id="cd03875">
    <property type="entry name" value="M28_Fxna_like"/>
    <property type="match status" value="1"/>
</dbReference>
<evidence type="ECO:0000256" key="10">
    <source>
        <dbReference type="ARBA" id="ARBA00022833"/>
    </source>
</evidence>
<feature type="transmembrane region" description="Helical" evidence="17">
    <location>
        <begin position="418"/>
        <end position="437"/>
    </location>
</feature>
<dbReference type="Proteomes" id="UP000815677">
    <property type="component" value="Unassembled WGS sequence"/>
</dbReference>
<evidence type="ECO:0000256" key="17">
    <source>
        <dbReference type="SAM" id="Phobius"/>
    </source>
</evidence>
<feature type="transmembrane region" description="Helical" evidence="17">
    <location>
        <begin position="596"/>
        <end position="618"/>
    </location>
</feature>
<evidence type="ECO:0000256" key="16">
    <source>
        <dbReference type="SAM" id="MobiDB-lite"/>
    </source>
</evidence>
<evidence type="ECO:0000256" key="14">
    <source>
        <dbReference type="ARBA" id="ARBA00023180"/>
    </source>
</evidence>
<proteinExistence type="inferred from homology"/>
<keyword evidence="5" id="KW-0926">Vacuole</keyword>
<evidence type="ECO:0000256" key="12">
    <source>
        <dbReference type="ARBA" id="ARBA00023049"/>
    </source>
</evidence>
<feature type="transmembrane region" description="Helical" evidence="17">
    <location>
        <begin position="449"/>
        <end position="468"/>
    </location>
</feature>
<feature type="transmembrane region" description="Helical" evidence="17">
    <location>
        <begin position="357"/>
        <end position="379"/>
    </location>
</feature>
<comment type="similarity">
    <text evidence="4 15">Belongs to the peptidase M28 family.</text>
</comment>
<evidence type="ECO:0000259" key="18">
    <source>
        <dbReference type="Pfam" id="PF04389"/>
    </source>
</evidence>
<keyword evidence="22" id="KW-1185">Reference proteome</keyword>
<evidence type="ECO:0000256" key="5">
    <source>
        <dbReference type="ARBA" id="ARBA00022554"/>
    </source>
</evidence>
<evidence type="ECO:0000256" key="15">
    <source>
        <dbReference type="RuleBase" id="RU361240"/>
    </source>
</evidence>
<evidence type="ECO:0000256" key="8">
    <source>
        <dbReference type="ARBA" id="ARBA00022723"/>
    </source>
</evidence>
<keyword evidence="10 15" id="KW-0862">Zinc</keyword>
<dbReference type="Pfam" id="PF22251">
    <property type="entry name" value="PFF1_TM"/>
    <property type="match status" value="2"/>
</dbReference>
<evidence type="ECO:0000256" key="11">
    <source>
        <dbReference type="ARBA" id="ARBA00022989"/>
    </source>
</evidence>
<dbReference type="Pfam" id="PF22250">
    <property type="entry name" value="PFF1_C"/>
    <property type="match status" value="1"/>
</dbReference>
<dbReference type="InterPro" id="IPR048024">
    <property type="entry name" value="Fxna-like_M28_dom"/>
</dbReference>
<dbReference type="InterPro" id="IPR045175">
    <property type="entry name" value="M28_fam"/>
</dbReference>
<keyword evidence="14" id="KW-0325">Glycoprotein</keyword>
<keyword evidence="11 17" id="KW-1133">Transmembrane helix</keyword>
<dbReference type="Pfam" id="PF04389">
    <property type="entry name" value="Peptidase_M28"/>
    <property type="match status" value="1"/>
</dbReference>
<evidence type="ECO:0000256" key="6">
    <source>
        <dbReference type="ARBA" id="ARBA00022670"/>
    </source>
</evidence>
<keyword evidence="7 17" id="KW-0812">Transmembrane</keyword>